<evidence type="ECO:0000313" key="5">
    <source>
        <dbReference type="EMBL" id="GAX76256.1"/>
    </source>
</evidence>
<proteinExistence type="predicted"/>
<dbReference type="InterPro" id="IPR019775">
    <property type="entry name" value="WD40_repeat_CS"/>
</dbReference>
<dbReference type="PRINTS" id="PR00320">
    <property type="entry name" value="GPROTEINBRPT"/>
</dbReference>
<protein>
    <recommendedName>
        <fullName evidence="7">Anaphase-promoting complex subunit 4 WD40 domain-containing protein</fullName>
    </recommendedName>
</protein>
<dbReference type="InterPro" id="IPR001680">
    <property type="entry name" value="WD40_rpt"/>
</dbReference>
<dbReference type="PROSITE" id="PS50082">
    <property type="entry name" value="WD_REPEATS_2"/>
    <property type="match status" value="5"/>
</dbReference>
<dbReference type="InterPro" id="IPR027417">
    <property type="entry name" value="P-loop_NTPase"/>
</dbReference>
<feature type="repeat" description="WD" evidence="3">
    <location>
        <begin position="1446"/>
        <end position="1468"/>
    </location>
</feature>
<dbReference type="CDD" id="cd00200">
    <property type="entry name" value="WD40"/>
    <property type="match status" value="1"/>
</dbReference>
<dbReference type="OrthoDB" id="545953at2759"/>
<dbReference type="STRING" id="1157962.A0A250WZP7"/>
<feature type="region of interest" description="Disordered" evidence="4">
    <location>
        <begin position="936"/>
        <end position="990"/>
    </location>
</feature>
<dbReference type="PROSITE" id="PS50231">
    <property type="entry name" value="RICIN_B_LECTIN"/>
    <property type="match status" value="1"/>
</dbReference>
<keyword evidence="2" id="KW-0677">Repeat</keyword>
<dbReference type="EMBL" id="BEGY01000016">
    <property type="protein sequence ID" value="GAX76256.1"/>
    <property type="molecule type" value="Genomic_DNA"/>
</dbReference>
<evidence type="ECO:0000313" key="6">
    <source>
        <dbReference type="Proteomes" id="UP000232323"/>
    </source>
</evidence>
<feature type="repeat" description="WD" evidence="3">
    <location>
        <begin position="970"/>
        <end position="1011"/>
    </location>
</feature>
<dbReference type="Proteomes" id="UP000232323">
    <property type="component" value="Unassembled WGS sequence"/>
</dbReference>
<name>A0A250WZP7_9CHLO</name>
<dbReference type="InterPro" id="IPR011047">
    <property type="entry name" value="Quinoprotein_ADH-like_sf"/>
</dbReference>
<organism evidence="5 6">
    <name type="scientific">Chlamydomonas eustigma</name>
    <dbReference type="NCBI Taxonomy" id="1157962"/>
    <lineage>
        <taxon>Eukaryota</taxon>
        <taxon>Viridiplantae</taxon>
        <taxon>Chlorophyta</taxon>
        <taxon>core chlorophytes</taxon>
        <taxon>Chlorophyceae</taxon>
        <taxon>CS clade</taxon>
        <taxon>Chlamydomonadales</taxon>
        <taxon>Chlamydomonadaceae</taxon>
        <taxon>Chlamydomonas</taxon>
    </lineage>
</organism>
<dbReference type="SUPFAM" id="SSF50960">
    <property type="entry name" value="TolB, C-terminal domain"/>
    <property type="match status" value="1"/>
</dbReference>
<feature type="repeat" description="WD" evidence="3">
    <location>
        <begin position="1380"/>
        <end position="1421"/>
    </location>
</feature>
<evidence type="ECO:0000256" key="2">
    <source>
        <dbReference type="ARBA" id="ARBA00022737"/>
    </source>
</evidence>
<feature type="compositionally biased region" description="Polar residues" evidence="4">
    <location>
        <begin position="943"/>
        <end position="959"/>
    </location>
</feature>
<dbReference type="SUPFAM" id="SSF52540">
    <property type="entry name" value="P-loop containing nucleoside triphosphate hydrolases"/>
    <property type="match status" value="1"/>
</dbReference>
<evidence type="ECO:0000256" key="4">
    <source>
        <dbReference type="SAM" id="MobiDB-lite"/>
    </source>
</evidence>
<dbReference type="PROSITE" id="PS00678">
    <property type="entry name" value="WD_REPEATS_1"/>
    <property type="match status" value="1"/>
</dbReference>
<feature type="repeat" description="WD" evidence="3">
    <location>
        <begin position="876"/>
        <end position="917"/>
    </location>
</feature>
<comment type="caution">
    <text evidence="5">The sequence shown here is derived from an EMBL/GenBank/DDBJ whole genome shotgun (WGS) entry which is preliminary data.</text>
</comment>
<dbReference type="Gene3D" id="2.130.10.10">
    <property type="entry name" value="YVTN repeat-like/Quinoprotein amine dehydrogenase"/>
    <property type="match status" value="5"/>
</dbReference>
<evidence type="ECO:0008006" key="7">
    <source>
        <dbReference type="Google" id="ProtNLM"/>
    </source>
</evidence>
<dbReference type="InterPro" id="IPR020472">
    <property type="entry name" value="WD40_PAC1"/>
</dbReference>
<keyword evidence="1 3" id="KW-0853">WD repeat</keyword>
<dbReference type="SMART" id="SM00320">
    <property type="entry name" value="WD40"/>
    <property type="match status" value="13"/>
</dbReference>
<reference evidence="5 6" key="1">
    <citation type="submission" date="2017-08" db="EMBL/GenBank/DDBJ databases">
        <title>Acidophilic green algal genome provides insights into adaptation to an acidic environment.</title>
        <authorList>
            <person name="Hirooka S."/>
            <person name="Hirose Y."/>
            <person name="Kanesaki Y."/>
            <person name="Higuchi S."/>
            <person name="Fujiwara T."/>
            <person name="Onuma R."/>
            <person name="Era A."/>
            <person name="Ohbayashi R."/>
            <person name="Uzuka A."/>
            <person name="Nozaki H."/>
            <person name="Yoshikawa H."/>
            <person name="Miyagishima S.Y."/>
        </authorList>
    </citation>
    <scope>NUCLEOTIDE SEQUENCE [LARGE SCALE GENOMIC DNA]</scope>
    <source>
        <strain evidence="5 6">NIES-2499</strain>
    </source>
</reference>
<sequence length="1612" mass="176263">MGVSRRDGEDRKGSARPNPLCRLFFNHRRKPRKPTSELKESHLAAYECAVSIDFLLRFAADHPDTSLTTADIVMKIIKPATEPRKCRFADLTEVVLPSDVREPDFFVSHCWAARFHNLVALVCSHLEGADPKQMFVWLDIFAVNQHGGPDQVRDLANLKEAVVRSEGTLLILDHVVSPLERVWCLYEIWHTINAKGVNGLHMIIPEMASSEMFHTFQNIDISKAQATVPADRERILASIEQESPAGLRRLNSTLQLLMILKPSGTRFEMDGQMNHIHPSAWDLSRFHEWVGLKPEDPHYRAMAVFGKDGSGKSSLCAALLHSAHFHATLACREGVSQSLEPLATMLNLAYQLALQLPIMQDYLLEYLSRDKNLSCLSSPAVAFTKLVKEPLEKVLATDSELLTRSHGPGHLLIMLEGLESAHAYGCLDNKILTILRKELKQLPSCCRFVVSSNDSAQYDSIKRTVVHTFDPLVSTPPEMYSPSALYAYVSSGLNFKLRFEADREAIIDMLIKKASGDMVYLEIIMDTLKYDIVSEQTLASLRAELPASTEDGYQRLFDKWVSKLSKSDQQALRQLMQVLAASLEPLNMHQILLLGGLSGLDELNEQETVQRVLVQRGYCLIFAFGTLKSWLCDKEASGPYSIDVAAGNAVLSRAAYNQLLGGSQGAFSDLMASISAAASDRSNMPGGEPSAEIDSYGICKSMNKYCLRRVVAHLCLANDMERLETLLLDLQFWYRVLVSGNGWGVVEDLAVMAPRQSPVVYDMIRWLTRDLLELTVKPESISSLVTNTPSTSTTFSSTIAHPGGLPPLQLLNPDMHWDAELLTFTNSNRAVSSVAVHPQGLILAAAGCSGTKESAKLDQTMIDLWDTRVGKHLGSLKGHIDSVTCLAFSPDGSLLASGSADYGIRIWDSETTEMLYELMGHAGEVTGVSWKPKPVSAPLAAPATTSEPHAVSNGFTSLRNVGREPSKLSLDSQSRTLQQSTSSSSQQLLASSSKDRSVRIWSLETKTIISVLRVEAKPQPVWCVSWSPCGSFLAAGEAGGGRYGFDAVVRLWDPLTGKEIMGNSTLPHQLGGVQALSWSEDGDMIATAAEGVHLWNFQDRSLSWQTDSQYGHRAQAIAISSKTKMVVSGWADGSVKTYSMAGVLLFTMQPQTCAITGLSLYQLSAGWLSDRQLLVYCSSDGTVRCMDMMLASLIADAEVEAEEARRKKLEEGIPMETVPLLPTQTSLSLFGQSPLSKEISLDDATVMGLVPESLSGMAGHPLGNKPSYVESPIPCSSPFPLDDGDDENMVLPLQPHTAKVTALCTHSGSKRLFTADESGCAYIWDLTSAAPIKRLPSISPPCRINHLAVSTSGGLVGSAGQDGIVRVFERHAKWRMPTGMKGHTAPVTQVAFTHDTWALVSCAGDGVIKLWDVKSHRSIRSIDMKEFKMECVVMSLACHPTSTLHLVTGCSDGSVKLWSLTRTGKVEIQDLKRHTGPVHGISYSNPSGTALITFSYSDQCVRHWDVENEIETLCCEGAADATLAVVGALPGLMIKGGSGCFRIQDMRRQQMKAGSKVGCGGRQLLRVPLPGDMADVDCVCNTGNILVVSCDSKVQLWKINEGVSYLKFLADQ</sequence>
<keyword evidence="6" id="KW-1185">Reference proteome</keyword>
<evidence type="ECO:0000256" key="1">
    <source>
        <dbReference type="ARBA" id="ARBA00022574"/>
    </source>
</evidence>
<dbReference type="PANTHER" id="PTHR19848">
    <property type="entry name" value="WD40 REPEAT PROTEIN"/>
    <property type="match status" value="1"/>
</dbReference>
<dbReference type="SUPFAM" id="SSF50998">
    <property type="entry name" value="Quinoprotein alcohol dehydrogenase-like"/>
    <property type="match status" value="1"/>
</dbReference>
<feature type="compositionally biased region" description="Low complexity" evidence="4">
    <location>
        <begin position="968"/>
        <end position="990"/>
    </location>
</feature>
<dbReference type="Pfam" id="PF00400">
    <property type="entry name" value="WD40"/>
    <property type="match status" value="6"/>
</dbReference>
<dbReference type="PANTHER" id="PTHR19848:SF8">
    <property type="entry name" value="F-BOX AND WD REPEAT DOMAIN CONTAINING 7"/>
    <property type="match status" value="1"/>
</dbReference>
<gene>
    <name evidence="5" type="ORF">CEUSTIGMA_g3700.t1</name>
</gene>
<dbReference type="PROSITE" id="PS50294">
    <property type="entry name" value="WD_REPEATS_REGION"/>
    <property type="match status" value="2"/>
</dbReference>
<accession>A0A250WZP7</accession>
<evidence type="ECO:0000256" key="3">
    <source>
        <dbReference type="PROSITE-ProRule" id="PRU00221"/>
    </source>
</evidence>
<feature type="repeat" description="WD" evidence="3">
    <location>
        <begin position="1293"/>
        <end position="1334"/>
    </location>
</feature>
<dbReference type="InterPro" id="IPR015943">
    <property type="entry name" value="WD40/YVTN_repeat-like_dom_sf"/>
</dbReference>